<sequence length="168" mass="18916">MDDTQTPADHIQELVDRSRDWSNDDVIAVLTAMPVLPDEGDPAWSDERTWRDHADLFVALADIAAERRLRPAVLLLLERACFGDPGEMMRGLRHRLEAIVNPDWDFLTEACIIAAKLPQRGARLWAVSELGVLRDQRALPVLEEALRDEAAEIRSEAARSIQMIQRAG</sequence>
<evidence type="ECO:0000313" key="1">
    <source>
        <dbReference type="EMBL" id="BDI33494.1"/>
    </source>
</evidence>
<gene>
    <name evidence="1" type="ORF">CCAX7_55450</name>
</gene>
<dbReference type="InterPro" id="IPR021133">
    <property type="entry name" value="HEAT_type_2"/>
</dbReference>
<dbReference type="SUPFAM" id="SSF48371">
    <property type="entry name" value="ARM repeat"/>
    <property type="match status" value="1"/>
</dbReference>
<dbReference type="PROSITE" id="PS50077">
    <property type="entry name" value="HEAT_REPEAT"/>
    <property type="match status" value="1"/>
</dbReference>
<evidence type="ECO:0000313" key="2">
    <source>
        <dbReference type="Proteomes" id="UP000287394"/>
    </source>
</evidence>
<dbReference type="KEGG" id="ccot:CCAX7_55450"/>
<reference evidence="1 2" key="1">
    <citation type="journal article" date="2019" name="Int. J. Syst. Evol. Microbiol.">
        <title>Capsulimonas corticalis gen. nov., sp. nov., an aerobic capsulated bacterium, of a novel bacterial order, Capsulimonadales ord. nov., of the class Armatimonadia of the phylum Armatimonadetes.</title>
        <authorList>
            <person name="Li J."/>
            <person name="Kudo C."/>
            <person name="Tonouchi A."/>
        </authorList>
    </citation>
    <scope>NUCLEOTIDE SEQUENCE [LARGE SCALE GENOMIC DNA]</scope>
    <source>
        <strain evidence="1 2">AX-7</strain>
    </source>
</reference>
<dbReference type="RefSeq" id="WP_119323173.1">
    <property type="nucleotide sequence ID" value="NZ_AP025739.1"/>
</dbReference>
<name>A0A402D0U4_9BACT</name>
<dbReference type="AlphaFoldDB" id="A0A402D0U4"/>
<organism evidence="1 2">
    <name type="scientific">Capsulimonas corticalis</name>
    <dbReference type="NCBI Taxonomy" id="2219043"/>
    <lineage>
        <taxon>Bacteria</taxon>
        <taxon>Bacillati</taxon>
        <taxon>Armatimonadota</taxon>
        <taxon>Armatimonadia</taxon>
        <taxon>Capsulimonadales</taxon>
        <taxon>Capsulimonadaceae</taxon>
        <taxon>Capsulimonas</taxon>
    </lineage>
</organism>
<dbReference type="Proteomes" id="UP000287394">
    <property type="component" value="Chromosome"/>
</dbReference>
<accession>A0A402D0U4</accession>
<proteinExistence type="predicted"/>
<dbReference type="InterPro" id="IPR011989">
    <property type="entry name" value="ARM-like"/>
</dbReference>
<keyword evidence="2" id="KW-1185">Reference proteome</keyword>
<dbReference type="OrthoDB" id="9815827at2"/>
<dbReference type="InterPro" id="IPR016024">
    <property type="entry name" value="ARM-type_fold"/>
</dbReference>
<dbReference type="Gene3D" id="1.25.10.10">
    <property type="entry name" value="Leucine-rich Repeat Variant"/>
    <property type="match status" value="1"/>
</dbReference>
<dbReference type="EMBL" id="AP025739">
    <property type="protein sequence ID" value="BDI33494.1"/>
    <property type="molecule type" value="Genomic_DNA"/>
</dbReference>
<protein>
    <submittedName>
        <fullName evidence="1">Uncharacterized protein</fullName>
    </submittedName>
</protein>